<dbReference type="InterPro" id="IPR017901">
    <property type="entry name" value="C-CAP_CF_C-like"/>
</dbReference>
<dbReference type="InterPro" id="IPR016098">
    <property type="entry name" value="CAP/MinC_C"/>
</dbReference>
<dbReference type="GO" id="GO:0019933">
    <property type="term" value="P:cAMP-mediated signaling"/>
    <property type="evidence" value="ECO:0007669"/>
    <property type="project" value="TreeGrafter"/>
</dbReference>
<dbReference type="InterPro" id="IPR013912">
    <property type="entry name" value="Adenylate_cyclase-assoc_CAP_C"/>
</dbReference>
<dbReference type="PANTHER" id="PTHR10652">
    <property type="entry name" value="ADENYLYL CYCLASE-ASSOCIATED PROTEIN"/>
    <property type="match status" value="1"/>
</dbReference>
<feature type="compositionally biased region" description="Pro residues" evidence="2">
    <location>
        <begin position="504"/>
        <end position="541"/>
    </location>
</feature>
<dbReference type="GO" id="GO:0005737">
    <property type="term" value="C:cytoplasm"/>
    <property type="evidence" value="ECO:0007669"/>
    <property type="project" value="TreeGrafter"/>
</dbReference>
<dbReference type="EMBL" id="CDMY01000223">
    <property type="protein sequence ID" value="CEL94578.1"/>
    <property type="molecule type" value="Genomic_DNA"/>
</dbReference>
<dbReference type="Pfam" id="PF21938">
    <property type="entry name" value="CAP_N"/>
    <property type="match status" value="2"/>
</dbReference>
<dbReference type="SMART" id="SM00673">
    <property type="entry name" value="CARP"/>
    <property type="match status" value="2"/>
</dbReference>
<evidence type="ECO:0000256" key="1">
    <source>
        <dbReference type="ARBA" id="ARBA00007659"/>
    </source>
</evidence>
<organism evidence="4 5">
    <name type="scientific">Vitrella brassicaformis (strain CCMP3155)</name>
    <dbReference type="NCBI Taxonomy" id="1169540"/>
    <lineage>
        <taxon>Eukaryota</taxon>
        <taxon>Sar</taxon>
        <taxon>Alveolata</taxon>
        <taxon>Colpodellida</taxon>
        <taxon>Vitrellaceae</taxon>
        <taxon>Vitrella</taxon>
    </lineage>
</organism>
<dbReference type="InterPro" id="IPR036223">
    <property type="entry name" value="CAP_C_sf"/>
</dbReference>
<dbReference type="GO" id="GO:0008179">
    <property type="term" value="F:adenylate cyclase binding"/>
    <property type="evidence" value="ECO:0007669"/>
    <property type="project" value="TreeGrafter"/>
</dbReference>
<sequence>MEPEKTSQLQDLQDVVGRLEGIARSLEAYRDSVVRDAPSPALLRAESNAAATVSESRAPGQSAGILTTSMAPSPLPSVHHRPSATGELPDFVKEFDELKGRWLPDIEGKASAVGDQLSKLSDIYCRHIAMLRALLVGVATCHDPEDKKGIIFAPFIEAAREVKAFEHGPLDLHQKVVGEALSALSFVWSPNPSEHIQTFYEAANFHSIKILKLKDPTQTAWVKAVEGVLLDLKKWAIAHFKTGVSWNKTGMDPLLYFQMCPPDKDNDNGLSFQAIIPEASPALSASPDPATPSPSPALAALSPPAGPTAGRQGYTDRKVAAYRQMVEESILLLGALAEATGIKDVKEGTAALVRGFGYLGAVFEGALVCRKPKDDEIQGIFQPFISVGKDLASRCDNRSDYFPHQKFVAEAFNVFTCIWTPAPGDHVQMCIETADFHGNKVLKLKQDAQSSWVKGVKGGLNALKAFLSEYYKTGLTWNPQGSDPVRYFQNHPLDKAKPTGGVAVPPPTPAPSLAPSTAPPARPGKAAPPRPPPPRQTPPKIVPVEQPKAPGGGGGGGGLTAVLGELKTFSTTGLRHVTDDMKTKNRTDRKAVVPAKEAKDVGQTAANGGKADARPIKPTRCEIERENWIVENYIDFPGVFVLDEATMKQSVYIANCHKSTIQVKGKVKSISIDRCKRTSVVIQDAISVAEVVNSENVNIQVMGRVPSVAIDKCTGVHLYMSRASKAVEIVSSKSSEMTVSFPKEGHDDLDLVELPVPEQFVSRIVGDRVETRVSDLYSS</sequence>
<dbReference type="GO" id="GO:0003779">
    <property type="term" value="F:actin binding"/>
    <property type="evidence" value="ECO:0007669"/>
    <property type="project" value="InterPro"/>
</dbReference>
<dbReference type="SUPFAM" id="SSF101278">
    <property type="entry name" value="N-terminal domain of adenylylcyclase associated protein, CAP"/>
    <property type="match status" value="2"/>
</dbReference>
<dbReference type="SUPFAM" id="SSF69340">
    <property type="entry name" value="C-terminal domain of adenylylcyclase associated protein"/>
    <property type="match status" value="1"/>
</dbReference>
<dbReference type="Proteomes" id="UP000041254">
    <property type="component" value="Unassembled WGS sequence"/>
</dbReference>
<dbReference type="InterPro" id="IPR053950">
    <property type="entry name" value="CAP_N"/>
</dbReference>
<feature type="compositionally biased region" description="Basic and acidic residues" evidence="2">
    <location>
        <begin position="581"/>
        <end position="600"/>
    </location>
</feature>
<dbReference type="Pfam" id="PF08603">
    <property type="entry name" value="CAP_C"/>
    <property type="match status" value="1"/>
</dbReference>
<evidence type="ECO:0000313" key="5">
    <source>
        <dbReference type="Proteomes" id="UP000041254"/>
    </source>
</evidence>
<dbReference type="PANTHER" id="PTHR10652:SF0">
    <property type="entry name" value="ADENYLYL CYCLASE-ASSOCIATED PROTEIN"/>
    <property type="match status" value="1"/>
</dbReference>
<dbReference type="InterPro" id="IPR036222">
    <property type="entry name" value="CAP_N_sf"/>
</dbReference>
<keyword evidence="5" id="KW-1185">Reference proteome</keyword>
<dbReference type="AlphaFoldDB" id="A0A0G4EGJ3"/>
<evidence type="ECO:0000313" key="4">
    <source>
        <dbReference type="EMBL" id="CEL94578.1"/>
    </source>
</evidence>
<dbReference type="InterPro" id="IPR006599">
    <property type="entry name" value="CARP_motif"/>
</dbReference>
<dbReference type="OrthoDB" id="1601at2759"/>
<reference evidence="4 5" key="1">
    <citation type="submission" date="2014-11" db="EMBL/GenBank/DDBJ databases">
        <authorList>
            <person name="Zhu J."/>
            <person name="Qi W."/>
            <person name="Song R."/>
        </authorList>
    </citation>
    <scope>NUCLEOTIDE SEQUENCE [LARGE SCALE GENOMIC DNA]</scope>
</reference>
<dbReference type="Gene3D" id="1.25.40.330">
    <property type="entry name" value="Adenylate cyclase-associated CAP, N-terminal domain"/>
    <property type="match status" value="2"/>
</dbReference>
<dbReference type="STRING" id="1169540.A0A0G4EGJ3"/>
<evidence type="ECO:0000256" key="2">
    <source>
        <dbReference type="SAM" id="MobiDB-lite"/>
    </source>
</evidence>
<dbReference type="InParanoid" id="A0A0G4EGJ3"/>
<protein>
    <recommendedName>
        <fullName evidence="3">C-CAP/cofactor C-like domain-containing protein</fullName>
    </recommendedName>
</protein>
<gene>
    <name evidence="4" type="ORF">Vbra_11620</name>
</gene>
<dbReference type="InterPro" id="IPR001837">
    <property type="entry name" value="Adenylate_cyclase-assoc_CAP"/>
</dbReference>
<proteinExistence type="inferred from homology"/>
<comment type="similarity">
    <text evidence="1">Belongs to the CAP family.</text>
</comment>
<feature type="region of interest" description="Disordered" evidence="2">
    <location>
        <begin position="282"/>
        <end position="312"/>
    </location>
</feature>
<dbReference type="GO" id="GO:0007015">
    <property type="term" value="P:actin filament organization"/>
    <property type="evidence" value="ECO:0007669"/>
    <property type="project" value="TreeGrafter"/>
</dbReference>
<feature type="region of interest" description="Disordered" evidence="2">
    <location>
        <begin position="581"/>
        <end position="613"/>
    </location>
</feature>
<feature type="compositionally biased region" description="Low complexity" evidence="2">
    <location>
        <begin position="296"/>
        <end position="310"/>
    </location>
</feature>
<dbReference type="VEuPathDB" id="CryptoDB:Vbra_11620"/>
<dbReference type="PROSITE" id="PS51329">
    <property type="entry name" value="C_CAP_COFACTOR_C"/>
    <property type="match status" value="1"/>
</dbReference>
<feature type="domain" description="C-CAP/cofactor C-like" evidence="3">
    <location>
        <begin position="618"/>
        <end position="756"/>
    </location>
</feature>
<dbReference type="OMA" id="CEIEREN"/>
<name>A0A0G4EGJ3_VITBC</name>
<feature type="region of interest" description="Disordered" evidence="2">
    <location>
        <begin position="486"/>
        <end position="557"/>
    </location>
</feature>
<accession>A0A0G4EGJ3</accession>
<evidence type="ECO:0000259" key="3">
    <source>
        <dbReference type="PROSITE" id="PS51329"/>
    </source>
</evidence>
<dbReference type="Gene3D" id="2.160.20.70">
    <property type="match status" value="1"/>
</dbReference>